<evidence type="ECO:0000313" key="4">
    <source>
        <dbReference type="EMBL" id="KAF4628932.1"/>
    </source>
</evidence>
<dbReference type="Gene3D" id="3.40.50.1820">
    <property type="entry name" value="alpha/beta hydrolase"/>
    <property type="match status" value="1"/>
</dbReference>
<organism evidence="4 5">
    <name type="scientific">Cudoniella acicularis</name>
    <dbReference type="NCBI Taxonomy" id="354080"/>
    <lineage>
        <taxon>Eukaryota</taxon>
        <taxon>Fungi</taxon>
        <taxon>Dikarya</taxon>
        <taxon>Ascomycota</taxon>
        <taxon>Pezizomycotina</taxon>
        <taxon>Leotiomycetes</taxon>
        <taxon>Helotiales</taxon>
        <taxon>Tricladiaceae</taxon>
        <taxon>Cudoniella</taxon>
    </lineage>
</organism>
<dbReference type="AlphaFoldDB" id="A0A8H4W0A8"/>
<dbReference type="Proteomes" id="UP000566819">
    <property type="component" value="Unassembled WGS sequence"/>
</dbReference>
<keyword evidence="5" id="KW-1185">Reference proteome</keyword>
<reference evidence="4 5" key="1">
    <citation type="submission" date="2020-03" db="EMBL/GenBank/DDBJ databases">
        <title>Draft Genome Sequence of Cudoniella acicularis.</title>
        <authorList>
            <person name="Buettner E."/>
            <person name="Kellner H."/>
        </authorList>
    </citation>
    <scope>NUCLEOTIDE SEQUENCE [LARGE SCALE GENOMIC DNA]</scope>
    <source>
        <strain evidence="4 5">DSM 108380</strain>
    </source>
</reference>
<dbReference type="PANTHER" id="PTHR43918:SF4">
    <property type="entry name" value="CARBOXYLIC ESTER HYDROLASE"/>
    <property type="match status" value="1"/>
</dbReference>
<evidence type="ECO:0000259" key="3">
    <source>
        <dbReference type="Pfam" id="PF00135"/>
    </source>
</evidence>
<dbReference type="InterPro" id="IPR002018">
    <property type="entry name" value="CarbesteraseB"/>
</dbReference>
<evidence type="ECO:0000313" key="5">
    <source>
        <dbReference type="Proteomes" id="UP000566819"/>
    </source>
</evidence>
<dbReference type="Pfam" id="PF00135">
    <property type="entry name" value="COesterase"/>
    <property type="match status" value="1"/>
</dbReference>
<dbReference type="InterPro" id="IPR050654">
    <property type="entry name" value="AChE-related_enzymes"/>
</dbReference>
<sequence>MLITSRGGLYEGGTQGQRYNLSRIVQKSVEANKPMIAVSINYRLSAFGFIWSKEVATNGTGNIGLRDQRLVLHGIQENIAGFGGDSTKVTVWGENAGGIAIGRQLTAYGGRDDKLFCATIMESGGLLER</sequence>
<keyword evidence="2" id="KW-0378">Hydrolase</keyword>
<evidence type="ECO:0000256" key="2">
    <source>
        <dbReference type="ARBA" id="ARBA00022801"/>
    </source>
</evidence>
<accession>A0A8H4W0A8</accession>
<dbReference type="PANTHER" id="PTHR43918">
    <property type="entry name" value="ACETYLCHOLINESTERASE"/>
    <property type="match status" value="1"/>
</dbReference>
<evidence type="ECO:0000256" key="1">
    <source>
        <dbReference type="ARBA" id="ARBA00005964"/>
    </source>
</evidence>
<proteinExistence type="inferred from homology"/>
<dbReference type="OrthoDB" id="408631at2759"/>
<feature type="domain" description="Carboxylesterase type B" evidence="3">
    <location>
        <begin position="7"/>
        <end position="127"/>
    </location>
</feature>
<dbReference type="InterPro" id="IPR029058">
    <property type="entry name" value="AB_hydrolase_fold"/>
</dbReference>
<dbReference type="EMBL" id="JAAMPI010000742">
    <property type="protein sequence ID" value="KAF4628932.1"/>
    <property type="molecule type" value="Genomic_DNA"/>
</dbReference>
<dbReference type="SUPFAM" id="SSF53474">
    <property type="entry name" value="alpha/beta-Hydrolases"/>
    <property type="match status" value="1"/>
</dbReference>
<dbReference type="GO" id="GO:0052689">
    <property type="term" value="F:carboxylic ester hydrolase activity"/>
    <property type="evidence" value="ECO:0007669"/>
    <property type="project" value="TreeGrafter"/>
</dbReference>
<protein>
    <recommendedName>
        <fullName evidence="3">Carboxylesterase type B domain-containing protein</fullName>
    </recommendedName>
</protein>
<name>A0A8H4W0A8_9HELO</name>
<comment type="similarity">
    <text evidence="1">Belongs to the type-B carboxylesterase/lipase family.</text>
</comment>
<gene>
    <name evidence="4" type="ORF">G7Y89_g9218</name>
</gene>
<comment type="caution">
    <text evidence="4">The sequence shown here is derived from an EMBL/GenBank/DDBJ whole genome shotgun (WGS) entry which is preliminary data.</text>
</comment>